<keyword evidence="5" id="KW-1185">Reference proteome</keyword>
<protein>
    <recommendedName>
        <fullName evidence="1">DUF4214 domain-containing protein</fullName>
    </recommendedName>
</protein>
<proteinExistence type="predicted"/>
<dbReference type="Proteomes" id="UP001156856">
    <property type="component" value="Unassembled WGS sequence"/>
</dbReference>
<accession>A0A512J7V8</accession>
<organism evidence="2 4">
    <name type="scientific">Methylobacterium oxalidis</name>
    <dbReference type="NCBI Taxonomy" id="944322"/>
    <lineage>
        <taxon>Bacteria</taxon>
        <taxon>Pseudomonadati</taxon>
        <taxon>Pseudomonadota</taxon>
        <taxon>Alphaproteobacteria</taxon>
        <taxon>Hyphomicrobiales</taxon>
        <taxon>Methylobacteriaceae</taxon>
        <taxon>Methylobacterium</taxon>
    </lineage>
</organism>
<evidence type="ECO:0000313" key="3">
    <source>
        <dbReference type="EMBL" id="GLS64307.1"/>
    </source>
</evidence>
<sequence length="414" mass="44117">MAHAVDGNLNDWTLAERLDDARTGVSNYALYATLESGQYVFAIQSPVAIGFNTTLWLNTDRNESTGAEAYSGAGTGAEYYINVDPDGTPLLYTYLGAGQTPTITPVSFAYGANNLTLEIAVPVSALGGAASGLDLKVDVNNATFLPSDYNLFKYSVAPNGYYGLFGDATHDVHSLGGQVYALYSGLLGRAPDTLGLEYWADQLEHGASARTLGDLLLNSQEGQARAGALGNSDFVQQLYQSTLGRPADAEGLNYWTGQLNGGAARIDVASGFVFSDEHLSSLKSVFDTGLFVPDKQAADVARLYYTMLNRPPDASGLKYWESQLDHGGSLSSLAQAFLGTPENQAKYGSMANSDYVDALYMNALGRHAETDGLSYWTNQLNGGTSRADLAVLLADSAEAHGVHLAQIEQGWFLS</sequence>
<name>A0A512J7V8_9HYPH</name>
<evidence type="ECO:0000313" key="4">
    <source>
        <dbReference type="Proteomes" id="UP000321960"/>
    </source>
</evidence>
<dbReference type="RefSeq" id="WP_147027582.1">
    <property type="nucleotide sequence ID" value="NZ_BJZU01000089.1"/>
</dbReference>
<dbReference type="AlphaFoldDB" id="A0A512J7V8"/>
<evidence type="ECO:0000313" key="5">
    <source>
        <dbReference type="Proteomes" id="UP001156856"/>
    </source>
</evidence>
<reference evidence="3" key="1">
    <citation type="journal article" date="2014" name="Int. J. Syst. Evol. Microbiol.">
        <title>Complete genome of a new Firmicutes species belonging to the dominant human colonic microbiota ('Ruminococcus bicirculans') reveals two chromosomes and a selective capacity to utilize plant glucans.</title>
        <authorList>
            <consortium name="NISC Comparative Sequencing Program"/>
            <person name="Wegmann U."/>
            <person name="Louis P."/>
            <person name="Goesmann A."/>
            <person name="Henrissat B."/>
            <person name="Duncan S.H."/>
            <person name="Flint H.J."/>
        </authorList>
    </citation>
    <scope>NUCLEOTIDE SEQUENCE</scope>
    <source>
        <strain evidence="3">NBRC 107715</strain>
    </source>
</reference>
<dbReference type="Pfam" id="PF13946">
    <property type="entry name" value="DUF4214"/>
    <property type="match status" value="3"/>
</dbReference>
<feature type="domain" description="DUF4214" evidence="1">
    <location>
        <begin position="216"/>
        <end position="278"/>
    </location>
</feature>
<reference evidence="5" key="2">
    <citation type="journal article" date="2019" name="Int. J. Syst. Evol. Microbiol.">
        <title>The Global Catalogue of Microorganisms (GCM) 10K type strain sequencing project: providing services to taxonomists for standard genome sequencing and annotation.</title>
        <authorList>
            <consortium name="The Broad Institute Genomics Platform"/>
            <consortium name="The Broad Institute Genome Sequencing Center for Infectious Disease"/>
            <person name="Wu L."/>
            <person name="Ma J."/>
        </authorList>
    </citation>
    <scope>NUCLEOTIDE SEQUENCE [LARGE SCALE GENOMIC DNA]</scope>
    <source>
        <strain evidence="5">NBRC 107715</strain>
    </source>
</reference>
<dbReference type="EMBL" id="BSPK01000035">
    <property type="protein sequence ID" value="GLS64307.1"/>
    <property type="molecule type" value="Genomic_DNA"/>
</dbReference>
<comment type="caution">
    <text evidence="2">The sequence shown here is derived from an EMBL/GenBank/DDBJ whole genome shotgun (WGS) entry which is preliminary data.</text>
</comment>
<reference evidence="2 4" key="3">
    <citation type="submission" date="2019-07" db="EMBL/GenBank/DDBJ databases">
        <title>Whole genome shotgun sequence of Methylobacterium oxalidis NBRC 107715.</title>
        <authorList>
            <person name="Hosoyama A."/>
            <person name="Uohara A."/>
            <person name="Ohji S."/>
            <person name="Ichikawa N."/>
        </authorList>
    </citation>
    <scope>NUCLEOTIDE SEQUENCE [LARGE SCALE GENOMIC DNA]</scope>
    <source>
        <strain evidence="2 4">NBRC 107715</strain>
    </source>
</reference>
<feature type="domain" description="DUF4214" evidence="1">
    <location>
        <begin position="179"/>
        <end position="210"/>
    </location>
</feature>
<feature type="domain" description="DUF4214" evidence="1">
    <location>
        <begin position="334"/>
        <end position="400"/>
    </location>
</feature>
<dbReference type="InterPro" id="IPR038255">
    <property type="entry name" value="PBS_linker_sf"/>
</dbReference>
<gene>
    <name evidence="3" type="ORF">GCM10007888_26880</name>
    <name evidence="2" type="ORF">MOX02_40850</name>
</gene>
<evidence type="ECO:0000259" key="1">
    <source>
        <dbReference type="Pfam" id="PF13946"/>
    </source>
</evidence>
<dbReference type="EMBL" id="BJZU01000089">
    <property type="protein sequence ID" value="GEP06047.1"/>
    <property type="molecule type" value="Genomic_DNA"/>
</dbReference>
<reference evidence="3" key="4">
    <citation type="submission" date="2023-01" db="EMBL/GenBank/DDBJ databases">
        <title>Draft genome sequence of Methylobacterium oxalidis strain NBRC 107715.</title>
        <authorList>
            <person name="Sun Q."/>
            <person name="Mori K."/>
        </authorList>
    </citation>
    <scope>NUCLEOTIDE SEQUENCE</scope>
    <source>
        <strain evidence="3">NBRC 107715</strain>
    </source>
</reference>
<evidence type="ECO:0000313" key="2">
    <source>
        <dbReference type="EMBL" id="GEP06047.1"/>
    </source>
</evidence>
<dbReference type="Proteomes" id="UP000321960">
    <property type="component" value="Unassembled WGS sequence"/>
</dbReference>
<dbReference type="Gene3D" id="1.10.3130.20">
    <property type="entry name" value="Phycobilisome linker domain"/>
    <property type="match status" value="2"/>
</dbReference>
<dbReference type="InterPro" id="IPR025282">
    <property type="entry name" value="DUF4214"/>
</dbReference>
<dbReference type="OrthoDB" id="7970799at2"/>